<evidence type="ECO:0000256" key="7">
    <source>
        <dbReference type="ARBA" id="ARBA00023242"/>
    </source>
</evidence>
<dbReference type="GO" id="GO:0016433">
    <property type="term" value="F:rRNA (adenine) methyltransferase activity"/>
    <property type="evidence" value="ECO:0007669"/>
    <property type="project" value="UniProtKB-ARBA"/>
</dbReference>
<reference evidence="11 12" key="1">
    <citation type="submission" date="2019-10" db="EMBL/GenBank/DDBJ databases">
        <authorList>
            <person name="Palmer J.M."/>
        </authorList>
    </citation>
    <scope>NUCLEOTIDE SEQUENCE [LARGE SCALE GENOMIC DNA]</scope>
    <source>
        <strain evidence="11 12">TWF694</strain>
    </source>
</reference>
<keyword evidence="7 9" id="KW-0539">Nucleus</keyword>
<sequence length="562" mass="62761">MFAVPAFSSLSSASLKSSFGNTTGSGSNVPTNDPSDPPKPNHRKRKRSQAAESTAAVDITPENIGELWSRVVEGKKELATQESSSSKTVPTSESDKKKDKSRKKRKQNHDDDDSTVNKKVHQEDSNPEAIPNSEHRFSKQIPSDKHDEYKLAEGRMNTGFKRNDDNKTGRRDEKSKHKKDKNKDKQDEQMNGDVSLVATDQQQAINCIQQKASMLTPLQEKMRQKLSGARFRHLNQLLYTTPSQDSLALFKTQPEMFTDYHAGFRQQVESWPENPVDIYIKRLFARGKLRESGFRSSKHKANFISSANASPLGSKGFQDAMESVPLPRAKDGFTTVIDLGCGEAALAKAITSAKPRPKIKVNSYDLHAPNALITVADIANLPLRDGSVDVAIFCLALMGTNWLNMVEEAVRVVRYGGEVWIAEIKSRFARTKIGQQEEAINKEGKKGRGKKNVAKNPKDDTNPADAFVEEQDGNLDQNRWAAGEQSFIEALARRGLRLKNRNGSNKMFVLLDFEKVGTKGRQGFQIPPKPDIHGRISKKFHSNDEPEADEKSILQPCLYKTR</sequence>
<dbReference type="Proteomes" id="UP001365542">
    <property type="component" value="Unassembled WGS sequence"/>
</dbReference>
<evidence type="ECO:0000313" key="12">
    <source>
        <dbReference type="Proteomes" id="UP001365542"/>
    </source>
</evidence>
<feature type="region of interest" description="Disordered" evidence="10">
    <location>
        <begin position="520"/>
        <end position="562"/>
    </location>
</feature>
<comment type="similarity">
    <text evidence="2 9">Belongs to the methyltransferase superfamily. RRP8 family.</text>
</comment>
<keyword evidence="4 9" id="KW-0489">Methyltransferase</keyword>
<feature type="compositionally biased region" description="Basic and acidic residues" evidence="10">
    <location>
        <begin position="161"/>
        <end position="188"/>
    </location>
</feature>
<evidence type="ECO:0000313" key="11">
    <source>
        <dbReference type="EMBL" id="KAK6529016.1"/>
    </source>
</evidence>
<dbReference type="AlphaFoldDB" id="A0AAV9WYM8"/>
<keyword evidence="5 9" id="KW-0808">Transferase</keyword>
<dbReference type="CDD" id="cd02440">
    <property type="entry name" value="AdoMet_MTases"/>
    <property type="match status" value="1"/>
</dbReference>
<evidence type="ECO:0000256" key="3">
    <source>
        <dbReference type="ARBA" id="ARBA00022552"/>
    </source>
</evidence>
<comment type="subcellular location">
    <subcellularLocation>
        <location evidence="1 9">Nucleus</location>
        <location evidence="1 9">Nucleolus</location>
    </subcellularLocation>
</comment>
<dbReference type="GO" id="GO:0005730">
    <property type="term" value="C:nucleolus"/>
    <property type="evidence" value="ECO:0007669"/>
    <property type="project" value="UniProtKB-SubCell"/>
</dbReference>
<dbReference type="PANTHER" id="PTHR12787">
    <property type="entry name" value="RIBOSOMAL RNA-PROCESSING PROTEIN 8"/>
    <property type="match status" value="1"/>
</dbReference>
<evidence type="ECO:0000256" key="6">
    <source>
        <dbReference type="ARBA" id="ARBA00022691"/>
    </source>
</evidence>
<protein>
    <recommendedName>
        <fullName evidence="8 9">Ribosomal RNA-processing protein 8</fullName>
        <ecNumber evidence="9">2.1.1.-</ecNumber>
    </recommendedName>
</protein>
<dbReference type="InterPro" id="IPR042036">
    <property type="entry name" value="RRP8_N"/>
</dbReference>
<accession>A0AAV9WYM8</accession>
<feature type="compositionally biased region" description="Basic and acidic residues" evidence="10">
    <location>
        <begin position="133"/>
        <end position="153"/>
    </location>
</feature>
<comment type="caution">
    <text evidence="11">The sequence shown here is derived from an EMBL/GenBank/DDBJ whole genome shotgun (WGS) entry which is preliminary data.</text>
</comment>
<organism evidence="11 12">
    <name type="scientific">Orbilia ellipsospora</name>
    <dbReference type="NCBI Taxonomy" id="2528407"/>
    <lineage>
        <taxon>Eukaryota</taxon>
        <taxon>Fungi</taxon>
        <taxon>Dikarya</taxon>
        <taxon>Ascomycota</taxon>
        <taxon>Pezizomycotina</taxon>
        <taxon>Orbiliomycetes</taxon>
        <taxon>Orbiliales</taxon>
        <taxon>Orbiliaceae</taxon>
        <taxon>Orbilia</taxon>
    </lineage>
</organism>
<dbReference type="EMBL" id="JAVHJO010000014">
    <property type="protein sequence ID" value="KAK6529016.1"/>
    <property type="molecule type" value="Genomic_DNA"/>
</dbReference>
<dbReference type="Gene3D" id="1.10.10.2150">
    <property type="entry name" value="Ribosomal RNA-processing protein 8, N-terminal domain"/>
    <property type="match status" value="1"/>
</dbReference>
<evidence type="ECO:0000256" key="4">
    <source>
        <dbReference type="ARBA" id="ARBA00022603"/>
    </source>
</evidence>
<name>A0AAV9WYM8_9PEZI</name>
<dbReference type="PANTHER" id="PTHR12787:SF0">
    <property type="entry name" value="RIBOSOMAL RNA-PROCESSING PROTEIN 8"/>
    <property type="match status" value="1"/>
</dbReference>
<evidence type="ECO:0000256" key="8">
    <source>
        <dbReference type="ARBA" id="ARBA00076672"/>
    </source>
</evidence>
<dbReference type="FunFam" id="1.10.10.2150:FF:000001">
    <property type="entry name" value="Ribosomal RNA-processing protein 8"/>
    <property type="match status" value="1"/>
</dbReference>
<evidence type="ECO:0000256" key="1">
    <source>
        <dbReference type="ARBA" id="ARBA00004604"/>
    </source>
</evidence>
<comment type="function">
    <text evidence="9">S-adenosyl-L-methionine-dependent methyltransferase that specifically methylates the N(1) position of adenine in helix 25.1 in 25S rRNA. Required both for ribosomal 40S and 60S subunits biogenesis. Required for efficient pre-rRNA cleavage at site A2.</text>
</comment>
<evidence type="ECO:0000256" key="10">
    <source>
        <dbReference type="SAM" id="MobiDB-lite"/>
    </source>
</evidence>
<dbReference type="Gene3D" id="3.40.50.150">
    <property type="entry name" value="Vaccinia Virus protein VP39"/>
    <property type="match status" value="1"/>
</dbReference>
<dbReference type="EC" id="2.1.1.-" evidence="9"/>
<dbReference type="InterPro" id="IPR007823">
    <property type="entry name" value="RRP8"/>
</dbReference>
<keyword evidence="6 9" id="KW-0949">S-adenosyl-L-methionine</keyword>
<feature type="compositionally biased region" description="Low complexity" evidence="10">
    <location>
        <begin position="82"/>
        <end position="92"/>
    </location>
</feature>
<dbReference type="Pfam" id="PF05148">
    <property type="entry name" value="Methyltransf_8"/>
    <property type="match status" value="1"/>
</dbReference>
<evidence type="ECO:0000256" key="2">
    <source>
        <dbReference type="ARBA" id="ARBA00006301"/>
    </source>
</evidence>
<feature type="compositionally biased region" description="Low complexity" evidence="10">
    <location>
        <begin position="1"/>
        <end position="28"/>
    </location>
</feature>
<keyword evidence="12" id="KW-1185">Reference proteome</keyword>
<proteinExistence type="inferred from homology"/>
<evidence type="ECO:0000256" key="5">
    <source>
        <dbReference type="ARBA" id="ARBA00022679"/>
    </source>
</evidence>
<dbReference type="InterPro" id="IPR029063">
    <property type="entry name" value="SAM-dependent_MTases_sf"/>
</dbReference>
<dbReference type="SUPFAM" id="SSF53335">
    <property type="entry name" value="S-adenosyl-L-methionine-dependent methyltransferases"/>
    <property type="match status" value="1"/>
</dbReference>
<keyword evidence="3 9" id="KW-0698">rRNA processing</keyword>
<feature type="region of interest" description="Disordered" evidence="10">
    <location>
        <begin position="1"/>
        <end position="65"/>
    </location>
</feature>
<dbReference type="GO" id="GO:0042273">
    <property type="term" value="P:ribosomal large subunit biogenesis"/>
    <property type="evidence" value="ECO:0007669"/>
    <property type="project" value="TreeGrafter"/>
</dbReference>
<gene>
    <name evidence="11" type="primary">RRP8</name>
    <name evidence="11" type="ORF">TWF694_004236</name>
</gene>
<feature type="region of interest" description="Disordered" evidence="10">
    <location>
        <begin position="77"/>
        <end position="191"/>
    </location>
</feature>
<feature type="compositionally biased region" description="Basic and acidic residues" evidence="10">
    <location>
        <begin position="541"/>
        <end position="552"/>
    </location>
</feature>
<evidence type="ECO:0000256" key="9">
    <source>
        <dbReference type="RuleBase" id="RU365074"/>
    </source>
</evidence>
<feature type="region of interest" description="Disordered" evidence="10">
    <location>
        <begin position="441"/>
        <end position="464"/>
    </location>
</feature>